<feature type="binding site" description="axial binding residue" evidence="10">
    <location>
        <position position="460"/>
    </location>
    <ligand>
        <name>heme</name>
        <dbReference type="ChEBI" id="CHEBI:30413"/>
    </ligand>
    <ligandPart>
        <name>Fe</name>
        <dbReference type="ChEBI" id="CHEBI:18248"/>
    </ligandPart>
</feature>
<dbReference type="PANTHER" id="PTHR47955:SF21">
    <property type="entry name" value="OS06G0642300 PROTEIN"/>
    <property type="match status" value="1"/>
</dbReference>
<dbReference type="GO" id="GO:0004497">
    <property type="term" value="F:monooxygenase activity"/>
    <property type="evidence" value="ECO:0007669"/>
    <property type="project" value="UniProtKB-KW"/>
</dbReference>
<dbReference type="FunFam" id="1.10.630.10:FF:000114">
    <property type="entry name" value="Os06g0642500 protein"/>
    <property type="match status" value="2"/>
</dbReference>
<evidence type="ECO:0000256" key="2">
    <source>
        <dbReference type="ARBA" id="ARBA00010617"/>
    </source>
</evidence>
<organism evidence="12">
    <name type="scientific">Oryza nivara</name>
    <name type="common">Indian wild rice</name>
    <name type="synonym">Oryza sativa f. spontanea</name>
    <dbReference type="NCBI Taxonomy" id="4536"/>
    <lineage>
        <taxon>Eukaryota</taxon>
        <taxon>Viridiplantae</taxon>
        <taxon>Streptophyta</taxon>
        <taxon>Embryophyta</taxon>
        <taxon>Tracheophyta</taxon>
        <taxon>Spermatophyta</taxon>
        <taxon>Magnoliopsida</taxon>
        <taxon>Liliopsida</taxon>
        <taxon>Poales</taxon>
        <taxon>Poaceae</taxon>
        <taxon>BOP clade</taxon>
        <taxon>Oryzoideae</taxon>
        <taxon>Oryzeae</taxon>
        <taxon>Oryzinae</taxon>
        <taxon>Oryza</taxon>
    </lineage>
</organism>
<dbReference type="OMA" id="ANIWSAH"/>
<proteinExistence type="inferred from homology"/>
<dbReference type="PRINTS" id="PR00463">
    <property type="entry name" value="EP450I"/>
</dbReference>
<evidence type="ECO:0000256" key="8">
    <source>
        <dbReference type="ARBA" id="ARBA00023004"/>
    </source>
</evidence>
<dbReference type="GO" id="GO:0016705">
    <property type="term" value="F:oxidoreductase activity, acting on paired donors, with incorporation or reduction of molecular oxygen"/>
    <property type="evidence" value="ECO:0007669"/>
    <property type="project" value="InterPro"/>
</dbReference>
<keyword evidence="8 10" id="KW-0408">Iron</keyword>
<dbReference type="GO" id="GO:0005506">
    <property type="term" value="F:iron ion binding"/>
    <property type="evidence" value="ECO:0007669"/>
    <property type="project" value="InterPro"/>
</dbReference>
<evidence type="ECO:0000256" key="7">
    <source>
        <dbReference type="ARBA" id="ARBA00023002"/>
    </source>
</evidence>
<keyword evidence="4 11" id="KW-0812">Transmembrane</keyword>
<dbReference type="PROSITE" id="PS00086">
    <property type="entry name" value="CYTOCHROME_P450"/>
    <property type="match status" value="2"/>
</dbReference>
<dbReference type="InterPro" id="IPR001128">
    <property type="entry name" value="Cyt_P450"/>
</dbReference>
<dbReference type="AlphaFoldDB" id="A0A0E0G9I0"/>
<dbReference type="Gene3D" id="1.10.630.10">
    <property type="entry name" value="Cytochrome P450"/>
    <property type="match status" value="2"/>
</dbReference>
<evidence type="ECO:0000313" key="13">
    <source>
        <dbReference type="Proteomes" id="UP000006591"/>
    </source>
</evidence>
<dbReference type="PANTHER" id="PTHR47955">
    <property type="entry name" value="CYTOCHROME P450 FAMILY 71 PROTEIN"/>
    <property type="match status" value="1"/>
</dbReference>
<dbReference type="InterPro" id="IPR002401">
    <property type="entry name" value="Cyt_P450_E_grp-I"/>
</dbReference>
<dbReference type="HOGENOM" id="CLU_001570_0_5_1"/>
<evidence type="ECO:0000256" key="4">
    <source>
        <dbReference type="ARBA" id="ARBA00022692"/>
    </source>
</evidence>
<keyword evidence="6 11" id="KW-1133">Transmembrane helix</keyword>
<evidence type="ECO:0000256" key="10">
    <source>
        <dbReference type="PIRSR" id="PIRSR602401-1"/>
    </source>
</evidence>
<name>A0A0E0G9I0_ORYNI</name>
<evidence type="ECO:0000256" key="11">
    <source>
        <dbReference type="SAM" id="Phobius"/>
    </source>
</evidence>
<keyword evidence="7" id="KW-0560">Oxidoreductase</keyword>
<evidence type="ECO:0000313" key="12">
    <source>
        <dbReference type="EnsemblPlants" id="ONIVA02G25970.1"/>
    </source>
</evidence>
<dbReference type="eggNOG" id="KOG0156">
    <property type="taxonomic scope" value="Eukaryota"/>
</dbReference>
<protein>
    <recommendedName>
        <fullName evidence="14">Cytochrome P450</fullName>
    </recommendedName>
</protein>
<dbReference type="InterPro" id="IPR017972">
    <property type="entry name" value="Cyt_P450_CS"/>
</dbReference>
<feature type="transmembrane region" description="Helical" evidence="11">
    <location>
        <begin position="6"/>
        <end position="25"/>
    </location>
</feature>
<evidence type="ECO:0000256" key="6">
    <source>
        <dbReference type="ARBA" id="ARBA00022989"/>
    </source>
</evidence>
<evidence type="ECO:0000256" key="5">
    <source>
        <dbReference type="ARBA" id="ARBA00022723"/>
    </source>
</evidence>
<dbReference type="Gramene" id="ONIVA02G25970.1">
    <property type="protein sequence ID" value="ONIVA02G25970.1"/>
    <property type="gene ID" value="ONIVA02G25970"/>
</dbReference>
<comment type="similarity">
    <text evidence="2">Belongs to the cytochrome P450 family.</text>
</comment>
<reference evidence="12" key="2">
    <citation type="submission" date="2018-04" db="EMBL/GenBank/DDBJ databases">
        <title>OnivRS2 (Oryza nivara Reference Sequence Version 2).</title>
        <authorList>
            <person name="Zhang J."/>
            <person name="Kudrna D."/>
            <person name="Lee S."/>
            <person name="Talag J."/>
            <person name="Rajasekar S."/>
            <person name="Welchert J."/>
            <person name="Hsing Y.-I."/>
            <person name="Wing R.A."/>
        </authorList>
    </citation>
    <scope>NUCLEOTIDE SEQUENCE [LARGE SCALE GENOMIC DNA]</scope>
    <source>
        <strain evidence="12">SL10</strain>
    </source>
</reference>
<evidence type="ECO:0008006" key="14">
    <source>
        <dbReference type="Google" id="ProtNLM"/>
    </source>
</evidence>
<accession>A0A0E0G9I0</accession>
<dbReference type="Pfam" id="PF00067">
    <property type="entry name" value="p450"/>
    <property type="match status" value="2"/>
</dbReference>
<dbReference type="SUPFAM" id="SSF48264">
    <property type="entry name" value="Cytochrome P450"/>
    <property type="match status" value="2"/>
</dbReference>
<dbReference type="CDD" id="cd11072">
    <property type="entry name" value="CYP71-like"/>
    <property type="match status" value="2"/>
</dbReference>
<dbReference type="FunFam" id="1.10.630.10:FF:000126">
    <property type="entry name" value="Predicted protein"/>
    <property type="match status" value="2"/>
</dbReference>
<keyword evidence="9" id="KW-0503">Monooxygenase</keyword>
<dbReference type="PRINTS" id="PR00385">
    <property type="entry name" value="P450"/>
</dbReference>
<keyword evidence="3 10" id="KW-0349">Heme</keyword>
<reference evidence="12" key="1">
    <citation type="submission" date="2015-04" db="UniProtKB">
        <authorList>
            <consortium name="EnsemblPlants"/>
        </authorList>
    </citation>
    <scope>IDENTIFICATION</scope>
    <source>
        <strain evidence="12">SL10</strain>
    </source>
</reference>
<keyword evidence="5 10" id="KW-0479">Metal-binding</keyword>
<evidence type="ECO:0000256" key="3">
    <source>
        <dbReference type="ARBA" id="ARBA00022617"/>
    </source>
</evidence>
<keyword evidence="11" id="KW-0472">Membrane</keyword>
<dbReference type="EnsemblPlants" id="ONIVA02G25970.1">
    <property type="protein sequence ID" value="ONIVA02G25970.1"/>
    <property type="gene ID" value="ONIVA02G25970"/>
</dbReference>
<sequence>MEQVAYWFICACAFLALVLLVRLGAARRDVVRLPPGPWRLPVVGNLHQLMLRGPLVHRTMADLARGLDDAPLMRLQLGGVPVVVASSADAAREVTRTHDLDFASRPWPPTVRRLRPHREGVVFAPYGAMWRQLRKVCVVEMLSARRVRSFRRVREEEAARLVASIASSSSSSPTGHDGGAAPAVNVSAPIAAAVADATMRAVIGDRFERREEFLESITEAVRSFTGFSLDDLFPSSRLAAAVGGMTRRAEASIRKGHQLMDSAFRQHQQLRDAMAAQPHLDDCAMEEDLLDTLLRIQKEDNLDVPLTTGNIKAVLLDIFGARSDTSSHMVQWVLSELMRNPEAMHKAQTELRSTLQGKQMVSEDDFASLTYLKLVIKETLRLHPMVPLLLPRECRQTCKVMGYDVPQGTTVFVNVWAINRDPRHWDEPEVFKPERFHSGKIDFKGANFEYIPFGAGRRICPGMTFGHATVELMLAMLLYHFDWELPKGVAPNELDMTEEMGITVGRKNALYLHPIVACWSICAFLALLLLVRIGGKRGRGGDGARLRQPPPGPWRLPVIGNLHQLMLRGPLVHRTMADLARGLDDAPLMRLQLGGVPVVVASSPDAAREVTCTHDAAFASRPWPPTVRRLRPHREGVVFAPYGAMWRQLRKVCIVEMLSARRVRSFRRVREEEAASLAAAVAASLSSPPARRDAVNVSALVAAAVADATMRVVIGDRLERREEFLESMTEAVRSFTGFSLDDLFPSSRIAAAVGGMTRRAEASHRKGNELIESAIRQHEQVRDAMAAQGGGGAMEEDLLDTLLRIQKEGALDMPLTMDNIKAVIQDIFGAGSDTSSNIIQWAMSELMRNPKVMQKAQVELRNTLQGKHPVKEDDLVNIKYLKLIIKETLRLHPMVPLLLPRECLHVCKVMGYDVPKGTIVFVNIWAINRDPKHWDDPEVFKPERFDDGKIDFKGANFEYIPFGAGRRSCPGVTFGHATVELMLATLLYHFKWELLEGVAPNELDMTRR</sequence>
<evidence type="ECO:0000256" key="1">
    <source>
        <dbReference type="ARBA" id="ARBA00001971"/>
    </source>
</evidence>
<evidence type="ECO:0000256" key="9">
    <source>
        <dbReference type="ARBA" id="ARBA00023033"/>
    </source>
</evidence>
<feature type="transmembrane region" description="Helical" evidence="11">
    <location>
        <begin position="510"/>
        <end position="531"/>
    </location>
</feature>
<dbReference type="Proteomes" id="UP000006591">
    <property type="component" value="Chromosome 2"/>
</dbReference>
<dbReference type="STRING" id="4536.A0A0E0G9I0"/>
<dbReference type="GO" id="GO:0020037">
    <property type="term" value="F:heme binding"/>
    <property type="evidence" value="ECO:0007669"/>
    <property type="project" value="InterPro"/>
</dbReference>
<keyword evidence="13" id="KW-1185">Reference proteome</keyword>
<comment type="cofactor">
    <cofactor evidence="1 10">
        <name>heme</name>
        <dbReference type="ChEBI" id="CHEBI:30413"/>
    </cofactor>
</comment>
<dbReference type="InterPro" id="IPR036396">
    <property type="entry name" value="Cyt_P450_sf"/>
</dbReference>